<feature type="modified residue" description="S-(4-hydroxycinnamyl)cysteine" evidence="6">
    <location>
        <position position="70"/>
    </location>
</feature>
<dbReference type="OrthoDB" id="329226at2"/>
<dbReference type="AlphaFoldDB" id="A0A4R5QB29"/>
<keyword evidence="4 5" id="KW-0675">Receptor</keyword>
<dbReference type="Gene3D" id="3.30.450.20">
    <property type="entry name" value="PAS domain"/>
    <property type="match status" value="1"/>
</dbReference>
<evidence type="ECO:0000256" key="3">
    <source>
        <dbReference type="ARBA" id="ARBA00022991"/>
    </source>
</evidence>
<comment type="PTM">
    <text evidence="6">The 4-hydroxycinnamic acid (p-coumaric acid) chromophore is covalently bound via a thioester linkage.</text>
</comment>
<evidence type="ECO:0000256" key="6">
    <source>
        <dbReference type="PIRSR" id="PIRSR000087-50"/>
    </source>
</evidence>
<sequence>MHTEDPEIDTPDLAQRLASMPPDAIDALAFGAIRLDAAGTVTFYSARERANSGFRKEVVGRNFFADIAPCIQRPEVSGRIERARAAGTLDVVFDFVSDLPSGERDVALRARLLSAGDGGTWILLQRED</sequence>
<organism evidence="7 8">
    <name type="scientific">Dankookia rubra</name>
    <dbReference type="NCBI Taxonomy" id="1442381"/>
    <lineage>
        <taxon>Bacteria</taxon>
        <taxon>Pseudomonadati</taxon>
        <taxon>Pseudomonadota</taxon>
        <taxon>Alphaproteobacteria</taxon>
        <taxon>Acetobacterales</taxon>
        <taxon>Roseomonadaceae</taxon>
        <taxon>Dankookia</taxon>
    </lineage>
</organism>
<evidence type="ECO:0000313" key="7">
    <source>
        <dbReference type="EMBL" id="TDH59769.1"/>
    </source>
</evidence>
<name>A0A4R5QB29_9PROT</name>
<dbReference type="Proteomes" id="UP000295096">
    <property type="component" value="Unassembled WGS sequence"/>
</dbReference>
<keyword evidence="8" id="KW-1185">Reference proteome</keyword>
<dbReference type="InterPro" id="IPR035965">
    <property type="entry name" value="PAS-like_dom_sf"/>
</dbReference>
<evidence type="ECO:0000256" key="2">
    <source>
        <dbReference type="ARBA" id="ARBA00022606"/>
    </source>
</evidence>
<dbReference type="GO" id="GO:0007602">
    <property type="term" value="P:phototransduction"/>
    <property type="evidence" value="ECO:0007669"/>
    <property type="project" value="UniProtKB-UniRule"/>
</dbReference>
<evidence type="ECO:0000313" key="8">
    <source>
        <dbReference type="Proteomes" id="UP000295096"/>
    </source>
</evidence>
<evidence type="ECO:0000256" key="4">
    <source>
        <dbReference type="ARBA" id="ARBA00023170"/>
    </source>
</evidence>
<dbReference type="EMBL" id="SMSJ01000054">
    <property type="protein sequence ID" value="TDH59769.1"/>
    <property type="molecule type" value="Genomic_DNA"/>
</dbReference>
<proteinExistence type="inferred from homology"/>
<comment type="similarity">
    <text evidence="5">Belongs to the photoactive yellow protein family.</text>
</comment>
<dbReference type="GO" id="GO:0006355">
    <property type="term" value="P:regulation of DNA-templated transcription"/>
    <property type="evidence" value="ECO:0007669"/>
    <property type="project" value="UniProtKB-UniRule"/>
</dbReference>
<evidence type="ECO:0000256" key="1">
    <source>
        <dbReference type="ARBA" id="ARBA00022543"/>
    </source>
</evidence>
<gene>
    <name evidence="7" type="ORF">E2C06_25595</name>
</gene>
<comment type="caution">
    <text evidence="7">The sequence shown here is derived from an EMBL/GenBank/DDBJ whole genome shotgun (WGS) entry which is preliminary data.</text>
</comment>
<keyword evidence="1 5" id="KW-0600">Photoreceptor protein</keyword>
<dbReference type="PIRSF" id="PIRSF000087">
    <property type="entry name" value="PYP"/>
    <property type="match status" value="1"/>
</dbReference>
<dbReference type="GO" id="GO:0009881">
    <property type="term" value="F:photoreceptor activity"/>
    <property type="evidence" value="ECO:0007669"/>
    <property type="project" value="UniProtKB-UniRule"/>
</dbReference>
<accession>A0A4R5QB29</accession>
<evidence type="ECO:0000256" key="5">
    <source>
        <dbReference type="PIRNR" id="PIRNR000087"/>
    </source>
</evidence>
<protein>
    <recommendedName>
        <fullName evidence="5">Photoactive yellow protein</fullName>
        <shortName evidence="5">PYP</shortName>
    </recommendedName>
</protein>
<dbReference type="RefSeq" id="WP_133291423.1">
    <property type="nucleotide sequence ID" value="NZ_SMSJ01000054.1"/>
</dbReference>
<dbReference type="SUPFAM" id="SSF55785">
    <property type="entry name" value="PYP-like sensor domain (PAS domain)"/>
    <property type="match status" value="1"/>
</dbReference>
<keyword evidence="2 5" id="KW-0716">Sensory transduction</keyword>
<dbReference type="InterPro" id="IPR012130">
    <property type="entry name" value="PYP"/>
</dbReference>
<keyword evidence="3 5" id="KW-0157">Chromophore</keyword>
<reference evidence="7 8" key="1">
    <citation type="journal article" date="2016" name="J. Microbiol.">
        <title>Dankookia rubra gen. nov., sp. nov., an alphaproteobacterium isolated from sediment of a shallow stream.</title>
        <authorList>
            <person name="Kim W.H."/>
            <person name="Kim D.H."/>
            <person name="Kang K."/>
            <person name="Ahn T.Y."/>
        </authorList>
    </citation>
    <scope>NUCLEOTIDE SEQUENCE [LARGE SCALE GENOMIC DNA]</scope>
    <source>
        <strain evidence="7 8">JCM30602</strain>
    </source>
</reference>